<keyword evidence="13" id="KW-0407">Ion channel</keyword>
<dbReference type="OrthoDB" id="5975154at2759"/>
<dbReference type="Gene3D" id="2.70.170.10">
    <property type="entry name" value="Neurotransmitter-gated ion-channel ligand-binding domain"/>
    <property type="match status" value="1"/>
</dbReference>
<dbReference type="eggNOG" id="KOG3645">
    <property type="taxonomic scope" value="Eukaryota"/>
</dbReference>
<evidence type="ECO:0000256" key="12">
    <source>
        <dbReference type="ARBA" id="ARBA00023286"/>
    </source>
</evidence>
<keyword evidence="10" id="KW-0675">Receptor</keyword>
<evidence type="ECO:0000256" key="2">
    <source>
        <dbReference type="ARBA" id="ARBA00009237"/>
    </source>
</evidence>
<dbReference type="FunCoup" id="A5JYS3">
    <property type="interactions" value="20"/>
</dbReference>
<evidence type="ECO:0000256" key="10">
    <source>
        <dbReference type="ARBA" id="ARBA00023170"/>
    </source>
</evidence>
<sequence length="389" mass="45390">MFPIFIVLVIHIHLVVSQWETGKSFTVLTKLRSDLFKNYNGSMPVGKGEYLEATPSLEVGFIHFIDDDHGFMSVVINAELTWIDERLKWNPANYSGVREIVEKTFEFRKDNNCWMPIVKYRSYDRRYSELDLLEFSDARTLISYKGEIKTALQTMVTTKCQFSFGEYPNDYQNCSIMLIPNQNADEFRFVSPNGYCNPKFENLEHRAVRVHDLHLMGVESNIFYTFANTYFTAEEVTGFEYMAKTEFRFNLMFKRVNKLLNVKLSIPSILISMFLIIAGLFPNGYSIFGYAYCFFVEVMHGLYVSKILPNDIRGIPYHGALALCFLIETVFLFCWKVFSVYARNQKLFAQLPNVFADNRVFVLKFVFYVDRVVCVALCLQFLSVIYKTR</sequence>
<dbReference type="AGR" id="WB:WBGene00045385"/>
<dbReference type="GO" id="GO:0006897">
    <property type="term" value="P:endocytosis"/>
    <property type="evidence" value="ECO:0007669"/>
    <property type="project" value="UniProtKB-KW"/>
</dbReference>
<keyword evidence="14" id="KW-0968">Cytoplasmic vesicle</keyword>
<evidence type="ECO:0000259" key="20">
    <source>
        <dbReference type="Pfam" id="PF02931"/>
    </source>
</evidence>
<dbReference type="InterPro" id="IPR036734">
    <property type="entry name" value="Neur_chan_lig-bd_sf"/>
</dbReference>
<feature type="domain" description="Neurotransmitter-gated ion-channel ligand-binding" evidence="20">
    <location>
        <begin position="29"/>
        <end position="181"/>
    </location>
</feature>
<evidence type="ECO:0000256" key="9">
    <source>
        <dbReference type="ARBA" id="ARBA00023136"/>
    </source>
</evidence>
<comment type="similarity">
    <text evidence="2">Belongs to the ligand-gated ion channel (TC 1.A.9) family. Acetylcholine receptor (TC 1.A.9.1) subfamily.</text>
</comment>
<dbReference type="GO" id="GO:1902476">
    <property type="term" value="P:chloride transmembrane transport"/>
    <property type="evidence" value="ECO:0000318"/>
    <property type="project" value="GO_Central"/>
</dbReference>
<proteinExistence type="inferred from homology"/>
<dbReference type="PaxDb" id="6239-C15A7.4"/>
<dbReference type="EMBL" id="BX284606">
    <property type="protein sequence ID" value="CAN86576.2"/>
    <property type="molecule type" value="Genomic_DNA"/>
</dbReference>
<dbReference type="InterPro" id="IPR006201">
    <property type="entry name" value="Neur_channel"/>
</dbReference>
<dbReference type="STRING" id="6239.C15A7.4.1"/>
<evidence type="ECO:0000256" key="4">
    <source>
        <dbReference type="ARBA" id="ARBA00022583"/>
    </source>
</evidence>
<evidence type="ECO:0000256" key="11">
    <source>
        <dbReference type="ARBA" id="ARBA00023180"/>
    </source>
</evidence>
<dbReference type="RefSeq" id="NP_001123110.2">
    <property type="nucleotide sequence ID" value="NM_001129638.3"/>
</dbReference>
<dbReference type="PhylomeDB" id="A5JYS3"/>
<evidence type="ECO:0000256" key="1">
    <source>
        <dbReference type="ARBA" id="ARBA00004439"/>
    </source>
</evidence>
<dbReference type="CTD" id="6418837"/>
<evidence type="ECO:0000313" key="22">
    <source>
        <dbReference type="Proteomes" id="UP000001940"/>
    </source>
</evidence>
<dbReference type="AlphaFoldDB" id="A5JYS3"/>
<keyword evidence="4" id="KW-0254">Endocytosis</keyword>
<comment type="subcellular location">
    <subcellularLocation>
        <location evidence="1">Cytoplasmic vesicle membrane</location>
        <topology evidence="1">Multi-pass membrane protein</topology>
    </subcellularLocation>
</comment>
<dbReference type="KEGG" id="cel:CELE_C15A7.4"/>
<evidence type="ECO:0000256" key="8">
    <source>
        <dbReference type="ARBA" id="ARBA00023065"/>
    </source>
</evidence>
<evidence type="ECO:0000256" key="16">
    <source>
        <dbReference type="ARBA" id="ARBA00074610"/>
    </source>
</evidence>
<dbReference type="UCSC" id="C15A7.4">
    <property type="organism name" value="c. elegans"/>
</dbReference>
<keyword evidence="11" id="KW-0325">Glycoprotein</keyword>
<keyword evidence="5 18" id="KW-0812">Transmembrane</keyword>
<dbReference type="GO" id="GO:0005231">
    <property type="term" value="F:excitatory extracellular ligand-gated monoatomic ion channel activity"/>
    <property type="evidence" value="ECO:0000318"/>
    <property type="project" value="GO_Central"/>
</dbReference>
<evidence type="ECO:0000256" key="3">
    <source>
        <dbReference type="ARBA" id="ARBA00022448"/>
    </source>
</evidence>
<keyword evidence="7 18" id="KW-1133">Transmembrane helix</keyword>
<dbReference type="PANTHER" id="PTHR18945">
    <property type="entry name" value="NEUROTRANSMITTER GATED ION CHANNEL"/>
    <property type="match status" value="1"/>
</dbReference>
<dbReference type="GO" id="GO:0030659">
    <property type="term" value="C:cytoplasmic vesicle membrane"/>
    <property type="evidence" value="ECO:0007669"/>
    <property type="project" value="UniProtKB-SubCell"/>
</dbReference>
<dbReference type="Pfam" id="PF02931">
    <property type="entry name" value="Neur_chan_LBD"/>
    <property type="match status" value="1"/>
</dbReference>
<keyword evidence="3" id="KW-0813">Transport</keyword>
<comment type="function">
    <text evidence="15">Thought to regulate endocytosis in coelomocytes through modulation of phospholipase C activity. Possible acetylcholine receptor.</text>
</comment>
<evidence type="ECO:0000256" key="17">
    <source>
        <dbReference type="ARBA" id="ARBA00075302"/>
    </source>
</evidence>
<feature type="chain" id="PRO_5002684940" description="Acetylcholine receptor-like protein cup-4" evidence="19">
    <location>
        <begin position="18"/>
        <end position="389"/>
    </location>
</feature>
<evidence type="ECO:0000256" key="14">
    <source>
        <dbReference type="ARBA" id="ARBA00023329"/>
    </source>
</evidence>
<keyword evidence="9 18" id="KW-0472">Membrane</keyword>
<dbReference type="GO" id="GO:0098794">
    <property type="term" value="C:postsynapse"/>
    <property type="evidence" value="ECO:0007669"/>
    <property type="project" value="GOC"/>
</dbReference>
<dbReference type="Proteomes" id="UP000001940">
    <property type="component" value="Chromosome X"/>
</dbReference>
<keyword evidence="8" id="KW-0406">Ion transport</keyword>
<evidence type="ECO:0000256" key="19">
    <source>
        <dbReference type="SAM" id="SignalP"/>
    </source>
</evidence>
<dbReference type="InterPro" id="IPR018000">
    <property type="entry name" value="Neurotransmitter_ion_chnl_CS"/>
</dbReference>
<keyword evidence="12" id="KW-1071">Ligand-gated ion channel</keyword>
<evidence type="ECO:0000256" key="15">
    <source>
        <dbReference type="ARBA" id="ARBA00056246"/>
    </source>
</evidence>
<dbReference type="PROSITE" id="PS00236">
    <property type="entry name" value="NEUROTR_ION_CHANNEL"/>
    <property type="match status" value="1"/>
</dbReference>
<keyword evidence="6 19" id="KW-0732">Signal</keyword>
<feature type="transmembrane region" description="Helical" evidence="18">
    <location>
        <begin position="320"/>
        <end position="341"/>
    </location>
</feature>
<evidence type="ECO:0000313" key="23">
    <source>
        <dbReference type="WormBase" id="C15A7.4"/>
    </source>
</evidence>
<evidence type="ECO:0000313" key="21">
    <source>
        <dbReference type="EMBL" id="CAN86576.2"/>
    </source>
</evidence>
<dbReference type="InterPro" id="IPR006202">
    <property type="entry name" value="Neur_chan_lig-bd"/>
</dbReference>
<dbReference type="SMR" id="A5JYS3"/>
<dbReference type="FunFam" id="2.70.170.10:FF:000057">
    <property type="entry name" value="Ligand-Gated ion Channel"/>
    <property type="match status" value="1"/>
</dbReference>
<accession>A5JYS3</accession>
<feature type="transmembrane region" description="Helical" evidence="18">
    <location>
        <begin position="361"/>
        <end position="386"/>
    </location>
</feature>
<dbReference type="SUPFAM" id="SSF63712">
    <property type="entry name" value="Nicotinic receptor ligand binding domain-like"/>
    <property type="match status" value="1"/>
</dbReference>
<protein>
    <recommendedName>
        <fullName evidence="16">Acetylcholine receptor-like protein cup-4</fullName>
    </recommendedName>
    <alternativeName>
        <fullName evidence="17">Coelomocyte uptake defective protein 4</fullName>
    </alternativeName>
</protein>
<evidence type="ECO:0000256" key="6">
    <source>
        <dbReference type="ARBA" id="ARBA00022729"/>
    </source>
</evidence>
<evidence type="ECO:0000256" key="7">
    <source>
        <dbReference type="ARBA" id="ARBA00022989"/>
    </source>
</evidence>
<gene>
    <name evidence="21 23" type="primary">lgc-24</name>
    <name evidence="23" type="ORF">C15A7.4</name>
    <name evidence="21" type="ORF">CELE_C15A7.4</name>
</gene>
<dbReference type="InParanoid" id="A5JYS3"/>
<reference evidence="21 22" key="1">
    <citation type="journal article" date="1998" name="Science">
        <title>Genome sequence of the nematode C. elegans: a platform for investigating biology.</title>
        <authorList>
            <consortium name="The C. elegans sequencing consortium"/>
            <person name="Sulson J.E."/>
            <person name="Waterston R."/>
        </authorList>
    </citation>
    <scope>NUCLEOTIDE SEQUENCE [LARGE SCALE GENOMIC DNA]</scope>
    <source>
        <strain evidence="21 22">Bristol N2</strain>
    </source>
</reference>
<dbReference type="GO" id="GO:0004888">
    <property type="term" value="F:transmembrane signaling receptor activity"/>
    <property type="evidence" value="ECO:0007669"/>
    <property type="project" value="InterPro"/>
</dbReference>
<evidence type="ECO:0000256" key="13">
    <source>
        <dbReference type="ARBA" id="ARBA00023303"/>
    </source>
</evidence>
<dbReference type="GeneID" id="6418837"/>
<evidence type="ECO:0000256" key="5">
    <source>
        <dbReference type="ARBA" id="ARBA00022692"/>
    </source>
</evidence>
<name>A5JYS3_CAEEL</name>
<dbReference type="HOGENOM" id="CLU_702551_0_0_1"/>
<organism evidence="21 22">
    <name type="scientific">Caenorhabditis elegans</name>
    <dbReference type="NCBI Taxonomy" id="6239"/>
    <lineage>
        <taxon>Eukaryota</taxon>
        <taxon>Metazoa</taxon>
        <taxon>Ecdysozoa</taxon>
        <taxon>Nematoda</taxon>
        <taxon>Chromadorea</taxon>
        <taxon>Rhabditida</taxon>
        <taxon>Rhabditina</taxon>
        <taxon>Rhabditomorpha</taxon>
        <taxon>Rhabditoidea</taxon>
        <taxon>Rhabditidae</taxon>
        <taxon>Peloderinae</taxon>
        <taxon>Caenorhabditis</taxon>
    </lineage>
</organism>
<keyword evidence="22" id="KW-1185">Reference proteome</keyword>
<dbReference type="WormBase" id="C15A7.4">
    <property type="protein sequence ID" value="CE44241"/>
    <property type="gene ID" value="WBGene00045385"/>
    <property type="gene designation" value="lgc-24"/>
</dbReference>
<evidence type="ECO:0000256" key="18">
    <source>
        <dbReference type="SAM" id="Phobius"/>
    </source>
</evidence>
<feature type="signal peptide" evidence="19">
    <location>
        <begin position="1"/>
        <end position="17"/>
    </location>
</feature>